<dbReference type="AlphaFoldDB" id="G0VDH8"/>
<dbReference type="OrthoDB" id="5563539at2759"/>
<dbReference type="OMA" id="HHEFNDA"/>
<dbReference type="PANTHER" id="PTHR28051">
    <property type="entry name" value="PROTEIN MTL1-RELATED"/>
    <property type="match status" value="1"/>
</dbReference>
<proteinExistence type="predicted"/>
<feature type="region of interest" description="Disordered" evidence="1">
    <location>
        <begin position="203"/>
        <end position="228"/>
    </location>
</feature>
<feature type="region of interest" description="Disordered" evidence="1">
    <location>
        <begin position="289"/>
        <end position="309"/>
    </location>
</feature>
<dbReference type="FunCoup" id="G0VDH8">
    <property type="interactions" value="48"/>
</dbReference>
<evidence type="ECO:0000313" key="2">
    <source>
        <dbReference type="EMBL" id="CCC69540.1"/>
    </source>
</evidence>
<feature type="compositionally biased region" description="Basic residues" evidence="1">
    <location>
        <begin position="291"/>
        <end position="305"/>
    </location>
</feature>
<dbReference type="InParanoid" id="G0VDH8"/>
<dbReference type="Proteomes" id="UP000001640">
    <property type="component" value="Chromosome 3"/>
</dbReference>
<keyword evidence="3" id="KW-1185">Reference proteome</keyword>
<dbReference type="InterPro" id="IPR052292">
    <property type="entry name" value="Glucose_repression_reg"/>
</dbReference>
<dbReference type="HOGENOM" id="CLU_058084_1_0_1"/>
<organism evidence="2 3">
    <name type="scientific">Naumovozyma castellii</name>
    <name type="common">Yeast</name>
    <name type="synonym">Saccharomyces castellii</name>
    <dbReference type="NCBI Taxonomy" id="27288"/>
    <lineage>
        <taxon>Eukaryota</taxon>
        <taxon>Fungi</taxon>
        <taxon>Dikarya</taxon>
        <taxon>Ascomycota</taxon>
        <taxon>Saccharomycotina</taxon>
        <taxon>Saccharomycetes</taxon>
        <taxon>Saccharomycetales</taxon>
        <taxon>Saccharomycetaceae</taxon>
        <taxon>Naumovozyma</taxon>
    </lineage>
</organism>
<sequence length="344" mass="40317">MTSLDDTIISRQNLMLLDNVTNYQRPAIDYFHHKFNENKLEIPLSWTLLLKMRKHKLLRLPSCSIEDDMDYKIYLVRLHHCLWRRWSIDYYHLDKCKADPLSINWNKETDVTVLYGPDLTASNNDNDNDTKQKLNKINDKTNTTITTTNNNILKHSMKGQSDIDSVLDENTNNYAYDTYSSSIDSNTSSIFDSNSNTCMKIKSNSSQGSNNSIKSALKSSSPSSSHCKSKCALKFKNTVLRRDIDKYGYSHESNIRINDVYGLRDLTIQDLIPRAYSYDFEDADDLPREHRHEHHHHHHHHHHQHDKCDSSFEFDDTFLKEREEKGREFRRKLSEVTNDTRTVV</sequence>
<feature type="compositionally biased region" description="Low complexity" evidence="1">
    <location>
        <begin position="209"/>
        <end position="226"/>
    </location>
</feature>
<dbReference type="EMBL" id="HE576754">
    <property type="protein sequence ID" value="CCC69540.1"/>
    <property type="molecule type" value="Genomic_DNA"/>
</dbReference>
<gene>
    <name evidence="2" type="primary">NCAS0C05500</name>
    <name evidence="2" type="ordered locus">NCAS_0C05500</name>
</gene>
<reference evidence="2 3" key="1">
    <citation type="journal article" date="2011" name="Proc. Natl. Acad. Sci. U.S.A.">
        <title>Evolutionary erosion of yeast sex chromosomes by mating-type switching accidents.</title>
        <authorList>
            <person name="Gordon J.L."/>
            <person name="Armisen D."/>
            <person name="Proux-Wera E."/>
            <person name="Oheigeartaigh S.S."/>
            <person name="Byrne K.P."/>
            <person name="Wolfe K.H."/>
        </authorList>
    </citation>
    <scope>NUCLEOTIDE SEQUENCE [LARGE SCALE GENOMIC DNA]</scope>
    <source>
        <strain evidence="3">ATCC 76901 / BCRC 22586 / CBS 4309 / NBRC 1992 / NRRL Y-12630</strain>
    </source>
</reference>
<dbReference type="GO" id="GO:0042149">
    <property type="term" value="P:cellular response to glucose starvation"/>
    <property type="evidence" value="ECO:0007669"/>
    <property type="project" value="TreeGrafter"/>
</dbReference>
<evidence type="ECO:0000313" key="3">
    <source>
        <dbReference type="Proteomes" id="UP000001640"/>
    </source>
</evidence>
<dbReference type="PANTHER" id="PTHR28051:SF1">
    <property type="entry name" value="PROTEIN MTL1-RELATED"/>
    <property type="match status" value="1"/>
</dbReference>
<dbReference type="RefSeq" id="XP_003675904.1">
    <property type="nucleotide sequence ID" value="XM_003675856.1"/>
</dbReference>
<name>G0VDH8_NAUCA</name>
<dbReference type="eggNOG" id="ENOG502RYV2">
    <property type="taxonomic scope" value="Eukaryota"/>
</dbReference>
<dbReference type="GO" id="GO:0007039">
    <property type="term" value="P:protein catabolic process in the vacuole"/>
    <property type="evidence" value="ECO:0007669"/>
    <property type="project" value="TreeGrafter"/>
</dbReference>
<dbReference type="GeneID" id="96903121"/>
<accession>G0VDH8</accession>
<protein>
    <submittedName>
        <fullName evidence="2">Uncharacterized protein</fullName>
    </submittedName>
</protein>
<dbReference type="GO" id="GO:0005773">
    <property type="term" value="C:vacuole"/>
    <property type="evidence" value="ECO:0007669"/>
    <property type="project" value="GOC"/>
</dbReference>
<reference key="2">
    <citation type="submission" date="2011-08" db="EMBL/GenBank/DDBJ databases">
        <title>Genome sequence of Naumovozyma castellii.</title>
        <authorList>
            <person name="Gordon J.L."/>
            <person name="Armisen D."/>
            <person name="Proux-Wera E."/>
            <person name="OhEigeartaigh S.S."/>
            <person name="Byrne K.P."/>
            <person name="Wolfe K.H."/>
        </authorList>
    </citation>
    <scope>NUCLEOTIDE SEQUENCE</scope>
    <source>
        <strain>Type strain:CBS 4309</strain>
    </source>
</reference>
<evidence type="ECO:0000256" key="1">
    <source>
        <dbReference type="SAM" id="MobiDB-lite"/>
    </source>
</evidence>
<dbReference type="KEGG" id="ncs:NCAS_0C05500"/>